<protein>
    <submittedName>
        <fullName evidence="5">60S ribosomal protein L7</fullName>
    </submittedName>
</protein>
<evidence type="ECO:0000313" key="6">
    <source>
        <dbReference type="Proteomes" id="UP000770661"/>
    </source>
</evidence>
<comment type="caution">
    <text evidence="5">The sequence shown here is derived from an EMBL/GenBank/DDBJ whole genome shotgun (WGS) entry which is preliminary data.</text>
</comment>
<evidence type="ECO:0000256" key="1">
    <source>
        <dbReference type="ARBA" id="ARBA00022980"/>
    </source>
</evidence>
<sequence>MHRSPFPSSRNMVETGKTAPAAAPAKRLRVRKKKPLDKALRKAKVAKPKRVSAGKPGVASATLKTKAKVLKIRPKTRAEIAKARVAKAAARAAKPKPKPEDKPKVAPVPAPAPVKADGSKKLPAVPEILLKRRKRRVATKKHKIAAIIQEYWKLYNFSLYPPPRPSKLSRTKRMKIFRRAEKYIKEYRKGERQEVMLIREAKKEGSVIVPAESKLAFVMRIRGPHDQYVLHRITCPSVLVCCRLPQQPQPPPAVNMSTKATINMLRIAEPFIAWGYPNLKSIKQLVYKRGFGKIDRRRVPLTNNEMIEKSLKSKGIICVEDLVHEIYTVGDNFQAATNFLWPFKLNNPTGGWRKKTNHFVEGGAFGNREDQINVLLSRMI</sequence>
<dbReference type="AlphaFoldDB" id="A0A8J5CYM9"/>
<reference evidence="5" key="1">
    <citation type="submission" date="2020-07" db="EMBL/GenBank/DDBJ databases">
        <title>The High-quality genome of the commercially important snow crab, Chionoecetes opilio.</title>
        <authorList>
            <person name="Jeong J.-H."/>
            <person name="Ryu S."/>
        </authorList>
    </citation>
    <scope>NUCLEOTIDE SEQUENCE</scope>
    <source>
        <strain evidence="5">MADBK_172401_WGS</strain>
        <tissue evidence="5">Digestive gland</tissue>
    </source>
</reference>
<feature type="region of interest" description="Disordered" evidence="3">
    <location>
        <begin position="1"/>
        <end position="59"/>
    </location>
</feature>
<dbReference type="Gene3D" id="3.30.1390.20">
    <property type="entry name" value="Ribosomal protein L30, ferredoxin-like fold domain"/>
    <property type="match status" value="1"/>
</dbReference>
<dbReference type="OrthoDB" id="28644at2759"/>
<dbReference type="GO" id="GO:0003735">
    <property type="term" value="F:structural constituent of ribosome"/>
    <property type="evidence" value="ECO:0007669"/>
    <property type="project" value="TreeGrafter"/>
</dbReference>
<gene>
    <name evidence="5" type="primary">rpl-7</name>
    <name evidence="5" type="ORF">GWK47_038566</name>
</gene>
<dbReference type="InterPro" id="IPR035808">
    <property type="entry name" value="Ribosomal_uL30_euk_arc"/>
</dbReference>
<dbReference type="InterPro" id="IPR012988">
    <property type="entry name" value="Ribosomal_uL30_N_euk"/>
</dbReference>
<organism evidence="5 6">
    <name type="scientific">Chionoecetes opilio</name>
    <name type="common">Atlantic snow crab</name>
    <name type="synonym">Cancer opilio</name>
    <dbReference type="NCBI Taxonomy" id="41210"/>
    <lineage>
        <taxon>Eukaryota</taxon>
        <taxon>Metazoa</taxon>
        <taxon>Ecdysozoa</taxon>
        <taxon>Arthropoda</taxon>
        <taxon>Crustacea</taxon>
        <taxon>Multicrustacea</taxon>
        <taxon>Malacostraca</taxon>
        <taxon>Eumalacostraca</taxon>
        <taxon>Eucarida</taxon>
        <taxon>Decapoda</taxon>
        <taxon>Pleocyemata</taxon>
        <taxon>Brachyura</taxon>
        <taxon>Eubrachyura</taxon>
        <taxon>Majoidea</taxon>
        <taxon>Majidae</taxon>
        <taxon>Chionoecetes</taxon>
    </lineage>
</organism>
<dbReference type="CDD" id="cd01657">
    <property type="entry name" value="Ribosomal_L7_archeal_euk"/>
    <property type="match status" value="1"/>
</dbReference>
<proteinExistence type="predicted"/>
<dbReference type="Proteomes" id="UP000770661">
    <property type="component" value="Unassembled WGS sequence"/>
</dbReference>
<keyword evidence="6" id="KW-1185">Reference proteome</keyword>
<evidence type="ECO:0000256" key="3">
    <source>
        <dbReference type="SAM" id="MobiDB-lite"/>
    </source>
</evidence>
<feature type="region of interest" description="Disordered" evidence="3">
    <location>
        <begin position="87"/>
        <end position="119"/>
    </location>
</feature>
<dbReference type="EMBL" id="JACEEZ010005601">
    <property type="protein sequence ID" value="KAG0725506.1"/>
    <property type="molecule type" value="Genomic_DNA"/>
</dbReference>
<accession>A0A8J5CYM9</accession>
<feature type="compositionally biased region" description="Polar residues" evidence="3">
    <location>
        <begin position="1"/>
        <end position="12"/>
    </location>
</feature>
<name>A0A8J5CYM9_CHIOP</name>
<evidence type="ECO:0000313" key="5">
    <source>
        <dbReference type="EMBL" id="KAG0725506.1"/>
    </source>
</evidence>
<dbReference type="PANTHER" id="PTHR11524">
    <property type="entry name" value="60S RIBOSOMAL PROTEIN L7"/>
    <property type="match status" value="1"/>
</dbReference>
<dbReference type="SUPFAM" id="SSF55129">
    <property type="entry name" value="Ribosomal protein L30p/L7e"/>
    <property type="match status" value="1"/>
</dbReference>
<feature type="compositionally biased region" description="Basic residues" evidence="3">
    <location>
        <begin position="26"/>
        <end position="52"/>
    </location>
</feature>
<dbReference type="GO" id="GO:0003723">
    <property type="term" value="F:RNA binding"/>
    <property type="evidence" value="ECO:0007669"/>
    <property type="project" value="TreeGrafter"/>
</dbReference>
<dbReference type="GO" id="GO:0000463">
    <property type="term" value="P:maturation of LSU-rRNA from tricistronic rRNA transcript (SSU-rRNA, 5.8S rRNA, LSU-rRNA)"/>
    <property type="evidence" value="ECO:0007669"/>
    <property type="project" value="TreeGrafter"/>
</dbReference>
<evidence type="ECO:0000256" key="2">
    <source>
        <dbReference type="ARBA" id="ARBA00023274"/>
    </source>
</evidence>
<keyword evidence="2" id="KW-0687">Ribonucleoprotein</keyword>
<dbReference type="PANTHER" id="PTHR11524:SF16">
    <property type="entry name" value="LARGE RIBOSOMAL SUBUNIT PROTEIN UL30"/>
    <property type="match status" value="1"/>
</dbReference>
<dbReference type="Pfam" id="PF08079">
    <property type="entry name" value="Ribosomal_L30_N"/>
    <property type="match status" value="1"/>
</dbReference>
<dbReference type="GO" id="GO:0022625">
    <property type="term" value="C:cytosolic large ribosomal subunit"/>
    <property type="evidence" value="ECO:0007669"/>
    <property type="project" value="TreeGrafter"/>
</dbReference>
<evidence type="ECO:0000259" key="4">
    <source>
        <dbReference type="Pfam" id="PF08079"/>
    </source>
</evidence>
<dbReference type="InterPro" id="IPR036919">
    <property type="entry name" value="Ribo_uL30_ferredoxin-like_sf"/>
</dbReference>
<keyword evidence="1 5" id="KW-0689">Ribosomal protein</keyword>
<dbReference type="FunFam" id="3.30.1390.20:FF:000002">
    <property type="entry name" value="60S ribosomal protein L7"/>
    <property type="match status" value="1"/>
</dbReference>
<feature type="domain" description="Large ribosomal subunit protein uL30 N-terminal eukaryotes" evidence="4">
    <location>
        <begin position="167"/>
        <end position="211"/>
    </location>
</feature>
<dbReference type="InterPro" id="IPR039699">
    <property type="entry name" value="Ribosomal_uL30"/>
</dbReference>